<evidence type="ECO:0000313" key="2">
    <source>
        <dbReference type="Proteomes" id="UP000016931"/>
    </source>
</evidence>
<dbReference type="AlphaFoldDB" id="M3B7Y5"/>
<sequence length="104" mass="11376">MTPALAELAQGPYRTTSLPSLVTRETFMTIAPTDRRAQCTRSLAGYTAALGDSQRRSVESAIARAETYSPMRDPSSTLPEAVFTLRLIRYDDHTNAQGGRLLEG</sequence>
<organism evidence="1 2">
    <name type="scientific">Sphaerulina musiva (strain SO2202)</name>
    <name type="common">Poplar stem canker fungus</name>
    <name type="synonym">Septoria musiva</name>
    <dbReference type="NCBI Taxonomy" id="692275"/>
    <lineage>
        <taxon>Eukaryota</taxon>
        <taxon>Fungi</taxon>
        <taxon>Dikarya</taxon>
        <taxon>Ascomycota</taxon>
        <taxon>Pezizomycotina</taxon>
        <taxon>Dothideomycetes</taxon>
        <taxon>Dothideomycetidae</taxon>
        <taxon>Mycosphaerellales</taxon>
        <taxon>Mycosphaerellaceae</taxon>
        <taxon>Sphaerulina</taxon>
    </lineage>
</organism>
<dbReference type="RefSeq" id="XP_016764058.1">
    <property type="nucleotide sequence ID" value="XM_016904450.1"/>
</dbReference>
<dbReference type="HOGENOM" id="CLU_2251744_0_0_1"/>
<reference evidence="1 2" key="1">
    <citation type="journal article" date="2012" name="PLoS Pathog.">
        <title>Diverse lifestyles and strategies of plant pathogenesis encoded in the genomes of eighteen Dothideomycetes fungi.</title>
        <authorList>
            <person name="Ohm R.A."/>
            <person name="Feau N."/>
            <person name="Henrissat B."/>
            <person name="Schoch C.L."/>
            <person name="Horwitz B.A."/>
            <person name="Barry K.W."/>
            <person name="Condon B.J."/>
            <person name="Copeland A.C."/>
            <person name="Dhillon B."/>
            <person name="Glaser F."/>
            <person name="Hesse C.N."/>
            <person name="Kosti I."/>
            <person name="LaButti K."/>
            <person name="Lindquist E.A."/>
            <person name="Lucas S."/>
            <person name="Salamov A.A."/>
            <person name="Bradshaw R.E."/>
            <person name="Ciuffetti L."/>
            <person name="Hamelin R.C."/>
            <person name="Kema G.H.J."/>
            <person name="Lawrence C."/>
            <person name="Scott J.A."/>
            <person name="Spatafora J.W."/>
            <person name="Turgeon B.G."/>
            <person name="de Wit P.J.G.M."/>
            <person name="Zhong S."/>
            <person name="Goodwin S.B."/>
            <person name="Grigoriev I.V."/>
        </authorList>
    </citation>
    <scope>NUCLEOTIDE SEQUENCE [LARGE SCALE GENOMIC DNA]</scope>
    <source>
        <strain evidence="1 2">SO2202</strain>
    </source>
</reference>
<protein>
    <submittedName>
        <fullName evidence="1">Uncharacterized protein</fullName>
    </submittedName>
</protein>
<accession>M3B7Y5</accession>
<dbReference type="EMBL" id="KB456261">
    <property type="protein sequence ID" value="EMF15937.1"/>
    <property type="molecule type" value="Genomic_DNA"/>
</dbReference>
<name>M3B7Y5_SPHMS</name>
<keyword evidence="2" id="KW-1185">Reference proteome</keyword>
<dbReference type="GeneID" id="27901587"/>
<proteinExistence type="predicted"/>
<gene>
    <name evidence="1" type="ORF">SEPMUDRAFT_147671</name>
</gene>
<dbReference type="Proteomes" id="UP000016931">
    <property type="component" value="Unassembled WGS sequence"/>
</dbReference>
<evidence type="ECO:0000313" key="1">
    <source>
        <dbReference type="EMBL" id="EMF15937.1"/>
    </source>
</evidence>